<comment type="function">
    <text evidence="8">Probably a riboflavin-binding protein that interacts with the energy-coupling factor (ECF) ABC-transporter complex.</text>
</comment>
<keyword evidence="5 9" id="KW-0812">Transmembrane</keyword>
<dbReference type="GO" id="GO:0005886">
    <property type="term" value="C:plasma membrane"/>
    <property type="evidence" value="ECO:0007669"/>
    <property type="project" value="UniProtKB-SubCell"/>
</dbReference>
<evidence type="ECO:0000256" key="9">
    <source>
        <dbReference type="SAM" id="Phobius"/>
    </source>
</evidence>
<keyword evidence="6 9" id="KW-1133">Transmembrane helix</keyword>
<evidence type="ECO:0000256" key="2">
    <source>
        <dbReference type="ARBA" id="ARBA00005540"/>
    </source>
</evidence>
<feature type="transmembrane region" description="Helical" evidence="9">
    <location>
        <begin position="12"/>
        <end position="33"/>
    </location>
</feature>
<evidence type="ECO:0000256" key="3">
    <source>
        <dbReference type="ARBA" id="ARBA00022448"/>
    </source>
</evidence>
<protein>
    <recommendedName>
        <fullName evidence="8">Riboflavin transporter</fullName>
    </recommendedName>
</protein>
<evidence type="ECO:0000256" key="5">
    <source>
        <dbReference type="ARBA" id="ARBA00022692"/>
    </source>
</evidence>
<dbReference type="InterPro" id="IPR024529">
    <property type="entry name" value="ECF_trnsprt_substrate-spec"/>
</dbReference>
<dbReference type="STRING" id="322505.SAMN04487836_102148"/>
<comment type="subcellular location">
    <subcellularLocation>
        <location evidence="1">Cell membrane</location>
        <topology evidence="1">Multi-pass membrane protein</topology>
    </subcellularLocation>
</comment>
<dbReference type="GO" id="GO:0032217">
    <property type="term" value="F:riboflavin transmembrane transporter activity"/>
    <property type="evidence" value="ECO:0007669"/>
    <property type="project" value="UniProtKB-UniRule"/>
</dbReference>
<keyword evidence="11" id="KW-1185">Reference proteome</keyword>
<dbReference type="InterPro" id="IPR025720">
    <property type="entry name" value="RibU"/>
</dbReference>
<evidence type="ECO:0000256" key="7">
    <source>
        <dbReference type="ARBA" id="ARBA00023136"/>
    </source>
</evidence>
<proteinExistence type="inferred from homology"/>
<dbReference type="OrthoDB" id="9809216at2"/>
<dbReference type="RefSeq" id="WP_033163706.1">
    <property type="nucleotide sequence ID" value="NZ_CACVPP010000023.1"/>
</dbReference>
<sequence>MERKKLNTRTIVMAAMLGAIASVLMFVEFSVPFAPPFVKFDLSDLPVLLAGFLFGPALGSVTAVIKILLKLIIKPTSTMFVGELSNLILSITFMLVAAIFYRQHKTRKGAVIGMLVATIVTSLIALLSNYFVIFPMYAKLFGMTMESIVKMVMAVNPAVHNVFTMFICSLLPFNLFKYGVISLITFFIYKKISVILKKYMIK</sequence>
<evidence type="ECO:0000256" key="6">
    <source>
        <dbReference type="ARBA" id="ARBA00022989"/>
    </source>
</evidence>
<dbReference type="PANTHER" id="PTHR38438">
    <property type="entry name" value="RIBOFLAVIN TRANSPORTER RIBU"/>
    <property type="match status" value="1"/>
</dbReference>
<dbReference type="Proteomes" id="UP000183028">
    <property type="component" value="Unassembled WGS sequence"/>
</dbReference>
<accession>A0A1H6SJ19</accession>
<organism evidence="10 11">
    <name type="scientific">Sharpea azabuensis</name>
    <dbReference type="NCBI Taxonomy" id="322505"/>
    <lineage>
        <taxon>Bacteria</taxon>
        <taxon>Bacillati</taxon>
        <taxon>Bacillota</taxon>
        <taxon>Erysipelotrichia</taxon>
        <taxon>Erysipelotrichales</taxon>
        <taxon>Coprobacillaceae</taxon>
        <taxon>Sharpea</taxon>
    </lineage>
</organism>
<name>A0A1H6SJ19_9FIRM</name>
<dbReference type="Gene3D" id="1.10.1760.20">
    <property type="match status" value="1"/>
</dbReference>
<comment type="similarity">
    <text evidence="2 8">Belongs to the prokaryotic riboflavin transporter (P-RFT) (TC 2.A.87) family.</text>
</comment>
<feature type="transmembrane region" description="Helical" evidence="9">
    <location>
        <begin position="80"/>
        <end position="100"/>
    </location>
</feature>
<dbReference type="AlphaFoldDB" id="A0A1H6SJ19"/>
<gene>
    <name evidence="10" type="ORF">SAMN04487834_101430</name>
</gene>
<keyword evidence="7 8" id="KW-0472">Membrane</keyword>
<evidence type="ECO:0000313" key="10">
    <source>
        <dbReference type="EMBL" id="SEI64857.1"/>
    </source>
</evidence>
<evidence type="ECO:0000256" key="8">
    <source>
        <dbReference type="PIRNR" id="PIRNR037778"/>
    </source>
</evidence>
<evidence type="ECO:0000256" key="4">
    <source>
        <dbReference type="ARBA" id="ARBA00022475"/>
    </source>
</evidence>
<reference evidence="11" key="1">
    <citation type="submission" date="2016-10" db="EMBL/GenBank/DDBJ databases">
        <authorList>
            <person name="Varghese N."/>
        </authorList>
    </citation>
    <scope>NUCLEOTIDE SEQUENCE [LARGE SCALE GENOMIC DNA]</scope>
    <source>
        <strain evidence="11">DSM 20406</strain>
    </source>
</reference>
<keyword evidence="3 8" id="KW-0813">Transport</keyword>
<dbReference type="Pfam" id="PF12822">
    <property type="entry name" value="ECF_trnsprt"/>
    <property type="match status" value="1"/>
</dbReference>
<dbReference type="GeneID" id="54121096"/>
<feature type="transmembrane region" description="Helical" evidence="9">
    <location>
        <begin position="112"/>
        <end position="133"/>
    </location>
</feature>
<dbReference type="EMBL" id="FNYK01000014">
    <property type="protein sequence ID" value="SEI64857.1"/>
    <property type="molecule type" value="Genomic_DNA"/>
</dbReference>
<dbReference type="PIRSF" id="PIRSF037778">
    <property type="entry name" value="UCP037778_transp_RibU"/>
    <property type="match status" value="1"/>
</dbReference>
<dbReference type="eggNOG" id="COG3601">
    <property type="taxonomic scope" value="Bacteria"/>
</dbReference>
<evidence type="ECO:0000256" key="1">
    <source>
        <dbReference type="ARBA" id="ARBA00004651"/>
    </source>
</evidence>
<evidence type="ECO:0000313" key="11">
    <source>
        <dbReference type="Proteomes" id="UP000183028"/>
    </source>
</evidence>
<feature type="transmembrane region" description="Helical" evidence="9">
    <location>
        <begin position="45"/>
        <end position="68"/>
    </location>
</feature>
<dbReference type="PANTHER" id="PTHR38438:SF1">
    <property type="entry name" value="RIBOFLAVIN TRANSPORTER RIBU"/>
    <property type="match status" value="1"/>
</dbReference>
<keyword evidence="4 8" id="KW-1003">Cell membrane</keyword>